<gene>
    <name evidence="2" type="ORF">GGG17_07120</name>
</gene>
<feature type="signal peptide" evidence="1">
    <location>
        <begin position="1"/>
        <end position="20"/>
    </location>
</feature>
<proteinExistence type="predicted"/>
<dbReference type="EMBL" id="WLVL01000023">
    <property type="protein sequence ID" value="MTB71744.1"/>
    <property type="molecule type" value="Genomic_DNA"/>
</dbReference>
<reference evidence="2 3" key="1">
    <citation type="submission" date="2019-11" db="EMBL/GenBank/DDBJ databases">
        <title>Whole genome sequencing identifies a novel species of the genus Arsenicicoccus isolated from human blood.</title>
        <authorList>
            <person name="Jeong J.H."/>
            <person name="Kweon O.J."/>
            <person name="Kim H.R."/>
            <person name="Kim T.-H."/>
            <person name="Ha S.-M."/>
            <person name="Lee M.-K."/>
        </authorList>
    </citation>
    <scope>NUCLEOTIDE SEQUENCE [LARGE SCALE GENOMIC DNA]</scope>
    <source>
        <strain evidence="2 3">MKL-02</strain>
    </source>
</reference>
<dbReference type="Proteomes" id="UP000431092">
    <property type="component" value="Unassembled WGS sequence"/>
</dbReference>
<evidence type="ECO:0000313" key="3">
    <source>
        <dbReference type="Proteomes" id="UP000431092"/>
    </source>
</evidence>
<name>A0A6I3I6B4_9MICO</name>
<dbReference type="AlphaFoldDB" id="A0A6I3I6B4"/>
<keyword evidence="3" id="KW-1185">Reference proteome</keyword>
<accession>A0A6I3I6B4</accession>
<evidence type="ECO:0000313" key="2">
    <source>
        <dbReference type="EMBL" id="MTB71744.1"/>
    </source>
</evidence>
<sequence length="186" mass="19542">MRRGTLPVHVLAGTPWTALAAAGPSRAMAPYRDGVAMLAAHPVRHDLRPAVGLFVDDGRAVVTCWPSRWRGGARWVLWTPGEGPGPVPGFPLARPTDLARAAGFSRDQGAPGAIHDVLADPGGTAEEVLIDLAVLLGLPGAELVRGVSAADLPGAELVTPKDESVRRFDKVVSDEQRLDAEVEEGL</sequence>
<organism evidence="2 3">
    <name type="scientific">Arsenicicoccus cauae</name>
    <dbReference type="NCBI Taxonomy" id="2663847"/>
    <lineage>
        <taxon>Bacteria</taxon>
        <taxon>Bacillati</taxon>
        <taxon>Actinomycetota</taxon>
        <taxon>Actinomycetes</taxon>
        <taxon>Micrococcales</taxon>
        <taxon>Intrasporangiaceae</taxon>
        <taxon>Arsenicicoccus</taxon>
    </lineage>
</organism>
<feature type="chain" id="PRO_5026292454" evidence="1">
    <location>
        <begin position="21"/>
        <end position="186"/>
    </location>
</feature>
<keyword evidence="1" id="KW-0732">Signal</keyword>
<evidence type="ECO:0000256" key="1">
    <source>
        <dbReference type="SAM" id="SignalP"/>
    </source>
</evidence>
<dbReference type="RefSeq" id="WP_154593048.1">
    <property type="nucleotide sequence ID" value="NZ_CP171001.1"/>
</dbReference>
<comment type="caution">
    <text evidence="2">The sequence shown here is derived from an EMBL/GenBank/DDBJ whole genome shotgun (WGS) entry which is preliminary data.</text>
</comment>
<protein>
    <submittedName>
        <fullName evidence="2">Uncharacterized protein</fullName>
    </submittedName>
</protein>